<dbReference type="AlphaFoldDB" id="A0A073B0Z2"/>
<comment type="caution">
    <text evidence="7">The sequence shown here is derived from an EMBL/GenBank/DDBJ whole genome shotgun (WGS) entry which is preliminary data.</text>
</comment>
<proteinExistence type="predicted"/>
<keyword evidence="4 5" id="KW-0472">Membrane</keyword>
<evidence type="ECO:0000259" key="6">
    <source>
        <dbReference type="PROSITE" id="PS51012"/>
    </source>
</evidence>
<evidence type="ECO:0000256" key="2">
    <source>
        <dbReference type="ARBA" id="ARBA00022692"/>
    </source>
</evidence>
<feature type="transmembrane region" description="Helical" evidence="5">
    <location>
        <begin position="63"/>
        <end position="81"/>
    </location>
</feature>
<dbReference type="PROSITE" id="PS51012">
    <property type="entry name" value="ABC_TM2"/>
    <property type="match status" value="1"/>
</dbReference>
<evidence type="ECO:0000256" key="5">
    <source>
        <dbReference type="SAM" id="Phobius"/>
    </source>
</evidence>
<feature type="transmembrane region" description="Helical" evidence="5">
    <location>
        <begin position="27"/>
        <end position="43"/>
    </location>
</feature>
<dbReference type="InterPro" id="IPR051784">
    <property type="entry name" value="Nod_factor_ABC_transporter"/>
</dbReference>
<feature type="transmembrane region" description="Helical" evidence="5">
    <location>
        <begin position="170"/>
        <end position="189"/>
    </location>
</feature>
<dbReference type="InterPro" id="IPR013525">
    <property type="entry name" value="ABC2_TM"/>
</dbReference>
<evidence type="ECO:0000313" key="8">
    <source>
        <dbReference type="Proteomes" id="UP000031419"/>
    </source>
</evidence>
<dbReference type="eggNOG" id="COG0842">
    <property type="taxonomic scope" value="Bacteria"/>
</dbReference>
<gene>
    <name evidence="7" type="ORF">GU90_04270</name>
</gene>
<accession>A0A073B0Z2</accession>
<dbReference type="RefSeq" id="WP_029722180.1">
    <property type="nucleotide sequence ID" value="NZ_JAJUIW010000013.1"/>
</dbReference>
<feature type="transmembrane region" description="Helical" evidence="5">
    <location>
        <begin position="102"/>
        <end position="128"/>
    </location>
</feature>
<protein>
    <submittedName>
        <fullName evidence="7">ABC transporter</fullName>
    </submittedName>
</protein>
<dbReference type="Proteomes" id="UP000031419">
    <property type="component" value="Unassembled WGS sequence"/>
</dbReference>
<dbReference type="STRING" id="28042.GU90_04270"/>
<keyword evidence="8" id="KW-1185">Reference proteome</keyword>
<feature type="transmembrane region" description="Helical" evidence="5">
    <location>
        <begin position="236"/>
        <end position="254"/>
    </location>
</feature>
<evidence type="ECO:0000256" key="4">
    <source>
        <dbReference type="ARBA" id="ARBA00023136"/>
    </source>
</evidence>
<keyword evidence="3 5" id="KW-1133">Transmembrane helix</keyword>
<sequence>MNANAMRAGLRRGWIEFCHTWSNRQDLLSYLLPTAVLLSVLFFQRDSEINGIPLGTTSVPGVLGMTVAFGGLISMGQLMVAEREDGTLLRAKAVPHGMVGYLVGKIVTVSGMTLASMAILLIPSLVMFDGFDLGAGSWPVLLGITLLGLAATVPIGAVFGSLFDTPSSMGLIMIPMTGLIVISGIFFPITVLPEWLQGVAQVFPVYWLGLGMRSALLPDAMAAAEIGGSWRHLETVGVLGLWAVVGFVVAPVVLRRMARRESGASVAARREKAMQRVR</sequence>
<dbReference type="GO" id="GO:0016020">
    <property type="term" value="C:membrane"/>
    <property type="evidence" value="ECO:0007669"/>
    <property type="project" value="UniProtKB-SubCell"/>
</dbReference>
<evidence type="ECO:0000313" key="7">
    <source>
        <dbReference type="EMBL" id="KEI45648.1"/>
    </source>
</evidence>
<evidence type="ECO:0000256" key="3">
    <source>
        <dbReference type="ARBA" id="ARBA00022989"/>
    </source>
</evidence>
<feature type="transmembrane region" description="Helical" evidence="5">
    <location>
        <begin position="140"/>
        <end position="163"/>
    </location>
</feature>
<dbReference type="InterPro" id="IPR047817">
    <property type="entry name" value="ABC2_TM_bact-type"/>
</dbReference>
<dbReference type="PANTHER" id="PTHR43229">
    <property type="entry name" value="NODULATION PROTEIN J"/>
    <property type="match status" value="1"/>
</dbReference>
<keyword evidence="2 5" id="KW-0812">Transmembrane</keyword>
<name>A0A073B0Z2_9PSEU</name>
<dbReference type="EMBL" id="JNVU01000012">
    <property type="protein sequence ID" value="KEI45648.1"/>
    <property type="molecule type" value="Genomic_DNA"/>
</dbReference>
<reference evidence="7 8" key="1">
    <citation type="submission" date="2014-06" db="EMBL/GenBank/DDBJ databases">
        <title>Saccharopolyspora rectivirgula DSM-43113 Genome sequencing.</title>
        <authorList>
            <person name="Barrera C."/>
            <person name="Millon L."/>
            <person name="Rognon B."/>
            <person name="Zaugg C."/>
            <person name="Monod M."/>
        </authorList>
    </citation>
    <scope>NUCLEOTIDE SEQUENCE [LARGE SCALE GENOMIC DNA]</scope>
    <source>
        <strain evidence="7 8">DSM 43113</strain>
    </source>
</reference>
<dbReference type="GO" id="GO:0140359">
    <property type="term" value="F:ABC-type transporter activity"/>
    <property type="evidence" value="ECO:0007669"/>
    <property type="project" value="InterPro"/>
</dbReference>
<feature type="domain" description="ABC transmembrane type-2" evidence="6">
    <location>
        <begin position="24"/>
        <end position="257"/>
    </location>
</feature>
<organism evidence="7 8">
    <name type="scientific">Saccharopolyspora rectivirgula</name>
    <dbReference type="NCBI Taxonomy" id="28042"/>
    <lineage>
        <taxon>Bacteria</taxon>
        <taxon>Bacillati</taxon>
        <taxon>Actinomycetota</taxon>
        <taxon>Actinomycetes</taxon>
        <taxon>Pseudonocardiales</taxon>
        <taxon>Pseudonocardiaceae</taxon>
        <taxon>Saccharopolyspora</taxon>
    </lineage>
</organism>
<evidence type="ECO:0000256" key="1">
    <source>
        <dbReference type="ARBA" id="ARBA00004141"/>
    </source>
</evidence>
<dbReference type="PANTHER" id="PTHR43229:SF2">
    <property type="entry name" value="NODULATION PROTEIN J"/>
    <property type="match status" value="1"/>
</dbReference>
<dbReference type="Pfam" id="PF12698">
    <property type="entry name" value="ABC2_membrane_3"/>
    <property type="match status" value="1"/>
</dbReference>
<comment type="subcellular location">
    <subcellularLocation>
        <location evidence="1">Membrane</location>
        <topology evidence="1">Multi-pass membrane protein</topology>
    </subcellularLocation>
</comment>